<dbReference type="Proteomes" id="UP000657177">
    <property type="component" value="Unassembled WGS sequence"/>
</dbReference>
<sequence>MGGEDVRIGENITLTLKPETSGGQKKAEGSGEFQELLKGFINEVNKLQLEAEEIDRKLAAGTLENIHEATIAAEKAALALELTVEIRNKVVEAYQEIMRMPI</sequence>
<dbReference type="NCBIfam" id="TIGR00205">
    <property type="entry name" value="fliE"/>
    <property type="match status" value="1"/>
</dbReference>
<keyword evidence="6" id="KW-0966">Cell projection</keyword>
<evidence type="ECO:0000256" key="2">
    <source>
        <dbReference type="ARBA" id="ARBA00009272"/>
    </source>
</evidence>
<evidence type="ECO:0000256" key="5">
    <source>
        <dbReference type="NCBIfam" id="TIGR00205"/>
    </source>
</evidence>
<gene>
    <name evidence="4 6" type="primary">fliE</name>
    <name evidence="6" type="ORF">G5B42_01415</name>
</gene>
<keyword evidence="7" id="KW-1185">Reference proteome</keyword>
<evidence type="ECO:0000313" key="7">
    <source>
        <dbReference type="Proteomes" id="UP000657177"/>
    </source>
</evidence>
<dbReference type="PANTHER" id="PTHR34653:SF1">
    <property type="entry name" value="FLAGELLAR HOOK-BASAL BODY COMPLEX PROTEIN FLIE"/>
    <property type="match status" value="1"/>
</dbReference>
<dbReference type="GO" id="GO:0005198">
    <property type="term" value="F:structural molecule activity"/>
    <property type="evidence" value="ECO:0007669"/>
    <property type="project" value="UniProtKB-UniRule"/>
</dbReference>
<evidence type="ECO:0000256" key="4">
    <source>
        <dbReference type="HAMAP-Rule" id="MF_00724"/>
    </source>
</evidence>
<dbReference type="PANTHER" id="PTHR34653">
    <property type="match status" value="1"/>
</dbReference>
<comment type="subcellular location">
    <subcellularLocation>
        <location evidence="1 4">Bacterial flagellum basal body</location>
    </subcellularLocation>
</comment>
<dbReference type="GO" id="GO:0071973">
    <property type="term" value="P:bacterial-type flagellum-dependent cell motility"/>
    <property type="evidence" value="ECO:0007669"/>
    <property type="project" value="InterPro"/>
</dbReference>
<proteinExistence type="inferred from homology"/>
<dbReference type="InterPro" id="IPR001624">
    <property type="entry name" value="FliE"/>
</dbReference>
<dbReference type="PRINTS" id="PR01006">
    <property type="entry name" value="FLGHOOKFLIE"/>
</dbReference>
<dbReference type="GO" id="GO:0003774">
    <property type="term" value="F:cytoskeletal motor activity"/>
    <property type="evidence" value="ECO:0007669"/>
    <property type="project" value="InterPro"/>
</dbReference>
<dbReference type="EMBL" id="JAAKDE010000003">
    <property type="protein sequence ID" value="MBA2132213.1"/>
    <property type="molecule type" value="Genomic_DNA"/>
</dbReference>
<dbReference type="Pfam" id="PF02049">
    <property type="entry name" value="FliE"/>
    <property type="match status" value="1"/>
</dbReference>
<keyword evidence="6" id="KW-0969">Cilium</keyword>
<dbReference type="GO" id="GO:0009425">
    <property type="term" value="C:bacterial-type flagellum basal body"/>
    <property type="evidence" value="ECO:0007669"/>
    <property type="project" value="UniProtKB-SubCell"/>
</dbReference>
<protein>
    <recommendedName>
        <fullName evidence="4 5">Flagellar hook-basal body complex protein FliE</fullName>
    </recommendedName>
</protein>
<dbReference type="AlphaFoldDB" id="A0A8J6LLK8"/>
<evidence type="ECO:0000313" key="6">
    <source>
        <dbReference type="EMBL" id="MBA2132213.1"/>
    </source>
</evidence>
<evidence type="ECO:0000256" key="3">
    <source>
        <dbReference type="ARBA" id="ARBA00023143"/>
    </source>
</evidence>
<accession>A0A8J6LLK8</accession>
<comment type="similarity">
    <text evidence="2 4">Belongs to the FliE family.</text>
</comment>
<name>A0A8J6LLK8_9FIRM</name>
<keyword evidence="3 4" id="KW-0975">Bacterial flagellum</keyword>
<comment type="caution">
    <text evidence="6">The sequence shown here is derived from an EMBL/GenBank/DDBJ whole genome shotgun (WGS) entry which is preliminary data.</text>
</comment>
<keyword evidence="6" id="KW-0282">Flagellum</keyword>
<evidence type="ECO:0000256" key="1">
    <source>
        <dbReference type="ARBA" id="ARBA00004117"/>
    </source>
</evidence>
<reference evidence="6" key="1">
    <citation type="submission" date="2020-06" db="EMBL/GenBank/DDBJ databases">
        <title>Novel chitinolytic bacterium.</title>
        <authorList>
            <person name="Ungkulpasvich U."/>
            <person name="Kosugi A."/>
            <person name="Uke A."/>
        </authorList>
    </citation>
    <scope>NUCLEOTIDE SEQUENCE</scope>
    <source>
        <strain evidence="6">UUS1-1</strain>
    </source>
</reference>
<dbReference type="HAMAP" id="MF_00724">
    <property type="entry name" value="FliE"/>
    <property type="match status" value="1"/>
</dbReference>
<organism evidence="6 7">
    <name type="scientific">Capillibacterium thermochitinicola</name>
    <dbReference type="NCBI Taxonomy" id="2699427"/>
    <lineage>
        <taxon>Bacteria</taxon>
        <taxon>Bacillati</taxon>
        <taxon>Bacillota</taxon>
        <taxon>Capillibacterium</taxon>
    </lineage>
</organism>